<dbReference type="GO" id="GO:0005576">
    <property type="term" value="C:extracellular region"/>
    <property type="evidence" value="ECO:0007669"/>
    <property type="project" value="UniProtKB-SubCell"/>
</dbReference>
<dbReference type="GO" id="GO:0043657">
    <property type="term" value="C:host cell"/>
    <property type="evidence" value="ECO:0007669"/>
    <property type="project" value="UniProtKB-SubCell"/>
</dbReference>
<feature type="domain" description="Crinkler effector protein N-terminal" evidence="4">
    <location>
        <begin position="2"/>
        <end position="67"/>
    </location>
</feature>
<dbReference type="AlphaFoldDB" id="G4ZRX9"/>
<evidence type="ECO:0000256" key="2">
    <source>
        <dbReference type="ARBA" id="ARBA00004613"/>
    </source>
</evidence>
<keyword evidence="6" id="KW-1185">Reference proteome</keyword>
<dbReference type="KEGG" id="psoj:PHYSODRAFT_363598"/>
<protein>
    <recommendedName>
        <fullName evidence="4">Crinkler effector protein N-terminal domain-containing protein</fullName>
    </recommendedName>
</protein>
<keyword evidence="3" id="KW-0964">Secreted</keyword>
<organism evidence="5 6">
    <name type="scientific">Phytophthora sojae (strain P6497)</name>
    <name type="common">Soybean stem and root rot agent</name>
    <name type="synonym">Phytophthora megasperma f. sp. glycines</name>
    <dbReference type="NCBI Taxonomy" id="1094619"/>
    <lineage>
        <taxon>Eukaryota</taxon>
        <taxon>Sar</taxon>
        <taxon>Stramenopiles</taxon>
        <taxon>Oomycota</taxon>
        <taxon>Peronosporomycetes</taxon>
        <taxon>Peronosporales</taxon>
        <taxon>Peronosporaceae</taxon>
        <taxon>Phytophthora</taxon>
    </lineage>
</organism>
<feature type="non-terminal residue" evidence="5">
    <location>
        <position position="72"/>
    </location>
</feature>
<comment type="subcellular location">
    <subcellularLocation>
        <location evidence="1">Host cell</location>
    </subcellularLocation>
    <subcellularLocation>
        <location evidence="2">Secreted</location>
    </subcellularLocation>
</comment>
<reference evidence="5 6" key="1">
    <citation type="journal article" date="2006" name="Science">
        <title>Phytophthora genome sequences uncover evolutionary origins and mechanisms of pathogenesis.</title>
        <authorList>
            <person name="Tyler B.M."/>
            <person name="Tripathy S."/>
            <person name="Zhang X."/>
            <person name="Dehal P."/>
            <person name="Jiang R.H."/>
            <person name="Aerts A."/>
            <person name="Arredondo F.D."/>
            <person name="Baxter L."/>
            <person name="Bensasson D."/>
            <person name="Beynon J.L."/>
            <person name="Chapman J."/>
            <person name="Damasceno C.M."/>
            <person name="Dorrance A.E."/>
            <person name="Dou D."/>
            <person name="Dickerman A.W."/>
            <person name="Dubchak I.L."/>
            <person name="Garbelotto M."/>
            <person name="Gijzen M."/>
            <person name="Gordon S.G."/>
            <person name="Govers F."/>
            <person name="Grunwald N.J."/>
            <person name="Huang W."/>
            <person name="Ivors K.L."/>
            <person name="Jones R.W."/>
            <person name="Kamoun S."/>
            <person name="Krampis K."/>
            <person name="Lamour K.H."/>
            <person name="Lee M.K."/>
            <person name="McDonald W.H."/>
            <person name="Medina M."/>
            <person name="Meijer H.J."/>
            <person name="Nordberg E.K."/>
            <person name="Maclean D.J."/>
            <person name="Ospina-Giraldo M.D."/>
            <person name="Morris P.F."/>
            <person name="Phuntumart V."/>
            <person name="Putnam N.H."/>
            <person name="Rash S."/>
            <person name="Rose J.K."/>
            <person name="Sakihama Y."/>
            <person name="Salamov A.A."/>
            <person name="Savidor A."/>
            <person name="Scheuring C.F."/>
            <person name="Smith B.M."/>
            <person name="Sobral B.W."/>
            <person name="Terry A."/>
            <person name="Torto-Alalibo T.A."/>
            <person name="Win J."/>
            <person name="Xu Z."/>
            <person name="Zhang H."/>
            <person name="Grigoriev I.V."/>
            <person name="Rokhsar D.S."/>
            <person name="Boore J.L."/>
        </authorList>
    </citation>
    <scope>NUCLEOTIDE SEQUENCE [LARGE SCALE GENOMIC DNA]</scope>
    <source>
        <strain evidence="5 6">P6497</strain>
    </source>
</reference>
<evidence type="ECO:0000313" key="5">
    <source>
        <dbReference type="EMBL" id="EGZ14158.1"/>
    </source>
</evidence>
<evidence type="ECO:0000256" key="1">
    <source>
        <dbReference type="ARBA" id="ARBA00004340"/>
    </source>
</evidence>
<sequence>MVKLFCAIVGAAGSAFPVDIDGGQSVGDLKKAIKAEKTNDFKDIDADKLKLYVAKTEGGAWLRSKDLLRMRK</sequence>
<gene>
    <name evidence="5" type="ORF">PHYSODRAFT_363598</name>
</gene>
<accession>G4ZRX9</accession>
<evidence type="ECO:0000259" key="4">
    <source>
        <dbReference type="Pfam" id="PF20147"/>
    </source>
</evidence>
<evidence type="ECO:0000313" key="6">
    <source>
        <dbReference type="Proteomes" id="UP000002640"/>
    </source>
</evidence>
<dbReference type="Pfam" id="PF20147">
    <property type="entry name" value="Crinkler"/>
    <property type="match status" value="1"/>
</dbReference>
<dbReference type="InterPro" id="IPR045379">
    <property type="entry name" value="Crinkler_N"/>
</dbReference>
<dbReference type="InParanoid" id="G4ZRX9"/>
<dbReference type="RefSeq" id="XP_009531587.1">
    <property type="nucleotide sequence ID" value="XM_009533292.1"/>
</dbReference>
<evidence type="ECO:0000256" key="3">
    <source>
        <dbReference type="ARBA" id="ARBA00022525"/>
    </source>
</evidence>
<dbReference type="Proteomes" id="UP000002640">
    <property type="component" value="Unassembled WGS sequence"/>
</dbReference>
<name>G4ZRX9_PHYSP</name>
<dbReference type="GeneID" id="20650261"/>
<proteinExistence type="predicted"/>
<dbReference type="EMBL" id="JH159156">
    <property type="protein sequence ID" value="EGZ14158.1"/>
    <property type="molecule type" value="Genomic_DNA"/>
</dbReference>